<comment type="caution">
    <text evidence="1">The sequence shown here is derived from an EMBL/GenBank/DDBJ whole genome shotgun (WGS) entry which is preliminary data.</text>
</comment>
<evidence type="ECO:0008006" key="3">
    <source>
        <dbReference type="Google" id="ProtNLM"/>
    </source>
</evidence>
<evidence type="ECO:0000313" key="1">
    <source>
        <dbReference type="EMBL" id="TVT42927.1"/>
    </source>
</evidence>
<reference evidence="1 2" key="1">
    <citation type="submission" date="2019-07" db="EMBL/GenBank/DDBJ databases">
        <title>Hymenobacter sp. straun FUR1 Genome sequencing and assembly.</title>
        <authorList>
            <person name="Chhetri G."/>
        </authorList>
    </citation>
    <scope>NUCLEOTIDE SEQUENCE [LARGE SCALE GENOMIC DNA]</scope>
    <source>
        <strain evidence="1 2">Fur1</strain>
    </source>
</reference>
<sequence>MYNKVFLNNLDLSGPNYPSYDSITEEIWQNLLINLVFKVADSFAFMGVSKKADLFPDGLIYFDNWTLETINLVEVDDDIVCKFRLNQNCKSKLLEYGFAVHSFKSKRFNNYYEFDQLYFFSGERLIVNYINHEDMLNFIELSEDEVKLIENLEPNLRNSFIDSVTLIAAYESRRQT</sequence>
<evidence type="ECO:0000313" key="2">
    <source>
        <dbReference type="Proteomes" id="UP000317624"/>
    </source>
</evidence>
<dbReference type="OrthoDB" id="9553535at2"/>
<proteinExistence type="predicted"/>
<dbReference type="Proteomes" id="UP000317624">
    <property type="component" value="Unassembled WGS sequence"/>
</dbReference>
<dbReference type="AlphaFoldDB" id="A0A558C2L4"/>
<name>A0A558C2L4_9BACT</name>
<organism evidence="1 2">
    <name type="scientific">Hymenobacter setariae</name>
    <dbReference type="NCBI Taxonomy" id="2594794"/>
    <lineage>
        <taxon>Bacteria</taxon>
        <taxon>Pseudomonadati</taxon>
        <taxon>Bacteroidota</taxon>
        <taxon>Cytophagia</taxon>
        <taxon>Cytophagales</taxon>
        <taxon>Hymenobacteraceae</taxon>
        <taxon>Hymenobacter</taxon>
    </lineage>
</organism>
<keyword evidence="2" id="KW-1185">Reference proteome</keyword>
<gene>
    <name evidence="1" type="ORF">FNT36_02210</name>
</gene>
<protein>
    <recommendedName>
        <fullName evidence="3">IPExxxVDY family protein</fullName>
    </recommendedName>
</protein>
<dbReference type="RefSeq" id="WP_144843708.1">
    <property type="nucleotide sequence ID" value="NZ_VMRJ01000001.1"/>
</dbReference>
<dbReference type="EMBL" id="VMRJ01000001">
    <property type="protein sequence ID" value="TVT42927.1"/>
    <property type="molecule type" value="Genomic_DNA"/>
</dbReference>
<accession>A0A558C2L4</accession>